<gene>
    <name evidence="2" type="ORF">SAMN05216412_11349</name>
</gene>
<proteinExistence type="predicted"/>
<protein>
    <submittedName>
        <fullName evidence="2">Uncharacterized protein</fullName>
    </submittedName>
</protein>
<keyword evidence="1" id="KW-0175">Coiled coil</keyword>
<accession>A0A1I0GH43</accession>
<feature type="coiled-coil region" evidence="1">
    <location>
        <begin position="111"/>
        <end position="138"/>
    </location>
</feature>
<dbReference type="EMBL" id="FOHI01000013">
    <property type="protein sequence ID" value="SET70244.1"/>
    <property type="molecule type" value="Genomic_DNA"/>
</dbReference>
<dbReference type="RefSeq" id="WP_074709334.1">
    <property type="nucleotide sequence ID" value="NZ_FOHI01000013.1"/>
</dbReference>
<evidence type="ECO:0000313" key="3">
    <source>
        <dbReference type="Proteomes" id="UP000183339"/>
    </source>
</evidence>
<name>A0A1I0GH43_9PROT</name>
<dbReference type="AlphaFoldDB" id="A0A1I0GH43"/>
<dbReference type="Proteomes" id="UP000183339">
    <property type="component" value="Unassembled WGS sequence"/>
</dbReference>
<reference evidence="2 3" key="1">
    <citation type="submission" date="2016-10" db="EMBL/GenBank/DDBJ databases">
        <authorList>
            <person name="de Groot N.N."/>
        </authorList>
    </citation>
    <scope>NUCLEOTIDE SEQUENCE [LARGE SCALE GENOMIC DNA]</scope>
    <source>
        <strain evidence="2 3">Nl7</strain>
    </source>
</reference>
<evidence type="ECO:0000256" key="1">
    <source>
        <dbReference type="SAM" id="Coils"/>
    </source>
</evidence>
<dbReference type="OrthoDB" id="8566448at2"/>
<organism evidence="2 3">
    <name type="scientific">Nitrosospira multiformis</name>
    <dbReference type="NCBI Taxonomy" id="1231"/>
    <lineage>
        <taxon>Bacteria</taxon>
        <taxon>Pseudomonadati</taxon>
        <taxon>Pseudomonadota</taxon>
        <taxon>Betaproteobacteria</taxon>
        <taxon>Nitrosomonadales</taxon>
        <taxon>Nitrosomonadaceae</taxon>
        <taxon>Nitrosospira</taxon>
    </lineage>
</organism>
<sequence length="238" mass="27039">MANANSTLSSDAAIRLLTYAGCRCNYYRGTETDLVEAGIVKSEWLPGLHGNTKTCTRIGLVEGEMKLLPCGVLATRFQKNNGIIHIFKASKSTFRVEVRKPQEEIDREEAREIEERKRQNLRDKVERMHAEKKRALEKAPKNPGDFLKDRSWKVKDFSEIVHNLFRRAENGFHYAPEVVEEAQDLIADLVSLAANGRVCFDPIRQKYFLDDIEEKAEKAHPEFSAFMKATLAVGKAAL</sequence>
<evidence type="ECO:0000313" key="2">
    <source>
        <dbReference type="EMBL" id="SET70244.1"/>
    </source>
</evidence>